<dbReference type="PANTHER" id="PTHR44936">
    <property type="entry name" value="SENSOR PROTEIN CREC"/>
    <property type="match status" value="1"/>
</dbReference>
<dbReference type="EMBL" id="JBHSXH010000015">
    <property type="protein sequence ID" value="MFC6826786.1"/>
    <property type="molecule type" value="Genomic_DNA"/>
</dbReference>
<dbReference type="SUPFAM" id="SSF55874">
    <property type="entry name" value="ATPase domain of HSP90 chaperone/DNA topoisomerase II/histidine kinase"/>
    <property type="match status" value="1"/>
</dbReference>
<evidence type="ECO:0000256" key="6">
    <source>
        <dbReference type="ARBA" id="ARBA00022840"/>
    </source>
</evidence>
<evidence type="ECO:0000313" key="11">
    <source>
        <dbReference type="Proteomes" id="UP001596408"/>
    </source>
</evidence>
<proteinExistence type="predicted"/>
<feature type="transmembrane region" description="Helical" evidence="8">
    <location>
        <begin position="100"/>
        <end position="122"/>
    </location>
</feature>
<dbReference type="Pfam" id="PF02518">
    <property type="entry name" value="HATPase_c"/>
    <property type="match status" value="1"/>
</dbReference>
<dbReference type="EC" id="2.7.13.3" evidence="2"/>
<evidence type="ECO:0000256" key="4">
    <source>
        <dbReference type="ARBA" id="ARBA00022741"/>
    </source>
</evidence>
<dbReference type="InterPro" id="IPR036890">
    <property type="entry name" value="HATPase_C_sf"/>
</dbReference>
<comment type="catalytic activity">
    <reaction evidence="1">
        <text>ATP + protein L-histidine = ADP + protein N-phospho-L-histidine.</text>
        <dbReference type="EC" id="2.7.13.3"/>
    </reaction>
</comment>
<evidence type="ECO:0000259" key="9">
    <source>
        <dbReference type="PROSITE" id="PS50109"/>
    </source>
</evidence>
<evidence type="ECO:0000256" key="5">
    <source>
        <dbReference type="ARBA" id="ARBA00022777"/>
    </source>
</evidence>
<dbReference type="InterPro" id="IPR004358">
    <property type="entry name" value="Sig_transdc_His_kin-like_C"/>
</dbReference>
<keyword evidence="5 10" id="KW-0418">Kinase</keyword>
<sequence>MDSSLRDREPRTRHSATDGGSVAVRERTGSYDSRRLYRVACVASLLVLSFSFVWVWYALGGPRTTQVFSDTVVALGAVAAALALTRLARRRDVSMRRGWLLLAVGVWLDALGEALWNAYSVLTGTVPYPGPPDVLYFGGYAFLAAGFVLFAVDSRDTRPRVRFTLDGLVVATALLTVGWHFVFEPLLATSALDSFATWVNLGYPVSDIVVASIGFVVSMNARSPRRLPLLLVAGGVFAWVVGDVAFAALEFGDGYVYDVLGLFWLLGYLTIAVGALHPRAGAPTEPVRSRQYEFHELAFPFLPFLLATGLIAVLGYANALDRGDIALAGLVVVCFVARQAYIFRDVVRLSNDLEASERTLADRNEELLLVNRIVRHDIRNDMAVANGWAGELRTHADERGGEMIARILRTTKHTMDLTETLGDFVEALDPDEEAKIEPTALRTVLQDALDGCRDTYPRAAFTVGDVPDVAVEANPLLGTVFHNLLSNAVQHNDTVDPRVDVAARVTGDTVEVRIADDGPGIPDESKELVFGRGRKGLDSPGSGVGLYLVDTLVDQYGGAVRVEDNDPRGAVFVVELNLAA</sequence>
<feature type="transmembrane region" description="Helical" evidence="8">
    <location>
        <begin position="229"/>
        <end position="249"/>
    </location>
</feature>
<keyword evidence="8" id="KW-1133">Transmembrane helix</keyword>
<keyword evidence="8" id="KW-0812">Transmembrane</keyword>
<dbReference type="GO" id="GO:0005524">
    <property type="term" value="F:ATP binding"/>
    <property type="evidence" value="ECO:0007669"/>
    <property type="project" value="UniProtKB-KW"/>
</dbReference>
<dbReference type="InterPro" id="IPR003594">
    <property type="entry name" value="HATPase_dom"/>
</dbReference>
<organism evidence="10 11">
    <name type="scientific">Halopelagius fulvigenes</name>
    <dbReference type="NCBI Taxonomy" id="1198324"/>
    <lineage>
        <taxon>Archaea</taxon>
        <taxon>Methanobacteriati</taxon>
        <taxon>Methanobacteriota</taxon>
        <taxon>Stenosarchaea group</taxon>
        <taxon>Halobacteria</taxon>
        <taxon>Halobacteriales</taxon>
        <taxon>Haloferacaceae</taxon>
    </lineage>
</organism>
<evidence type="ECO:0000256" key="7">
    <source>
        <dbReference type="SAM" id="MobiDB-lite"/>
    </source>
</evidence>
<accession>A0ABD5U1L6</accession>
<dbReference type="RefSeq" id="WP_379698853.1">
    <property type="nucleotide sequence ID" value="NZ_JBHSXH010000015.1"/>
</dbReference>
<protein>
    <recommendedName>
        <fullName evidence="2">histidine kinase</fullName>
        <ecNumber evidence="2">2.7.13.3</ecNumber>
    </recommendedName>
</protein>
<evidence type="ECO:0000313" key="10">
    <source>
        <dbReference type="EMBL" id="MFC6826786.1"/>
    </source>
</evidence>
<feature type="transmembrane region" description="Helical" evidence="8">
    <location>
        <begin position="297"/>
        <end position="319"/>
    </location>
</feature>
<dbReference type="PANTHER" id="PTHR44936:SF10">
    <property type="entry name" value="SENSOR PROTEIN RSTB"/>
    <property type="match status" value="1"/>
</dbReference>
<feature type="region of interest" description="Disordered" evidence="7">
    <location>
        <begin position="1"/>
        <end position="21"/>
    </location>
</feature>
<dbReference type="PROSITE" id="PS50109">
    <property type="entry name" value="HIS_KIN"/>
    <property type="match status" value="1"/>
</dbReference>
<dbReference type="PRINTS" id="PR00344">
    <property type="entry name" value="BCTRLSENSOR"/>
</dbReference>
<dbReference type="SMART" id="SM00387">
    <property type="entry name" value="HATPase_c"/>
    <property type="match status" value="1"/>
</dbReference>
<dbReference type="GO" id="GO:0004673">
    <property type="term" value="F:protein histidine kinase activity"/>
    <property type="evidence" value="ECO:0007669"/>
    <property type="project" value="UniProtKB-EC"/>
</dbReference>
<feature type="transmembrane region" description="Helical" evidence="8">
    <location>
        <begin position="134"/>
        <end position="152"/>
    </location>
</feature>
<keyword evidence="6" id="KW-0067">ATP-binding</keyword>
<dbReference type="AlphaFoldDB" id="A0ABD5U1L6"/>
<keyword evidence="8" id="KW-0472">Membrane</keyword>
<feature type="compositionally biased region" description="Basic and acidic residues" evidence="7">
    <location>
        <begin position="1"/>
        <end position="16"/>
    </location>
</feature>
<evidence type="ECO:0000256" key="8">
    <source>
        <dbReference type="SAM" id="Phobius"/>
    </source>
</evidence>
<dbReference type="InterPro" id="IPR005467">
    <property type="entry name" value="His_kinase_dom"/>
</dbReference>
<feature type="transmembrane region" description="Helical" evidence="8">
    <location>
        <begin position="164"/>
        <end position="183"/>
    </location>
</feature>
<evidence type="ECO:0000256" key="3">
    <source>
        <dbReference type="ARBA" id="ARBA00022679"/>
    </source>
</evidence>
<gene>
    <name evidence="10" type="ORF">ACFQEV_17570</name>
</gene>
<feature type="transmembrane region" description="Helical" evidence="8">
    <location>
        <begin position="195"/>
        <end position="217"/>
    </location>
</feature>
<feature type="transmembrane region" description="Helical" evidence="8">
    <location>
        <begin position="71"/>
        <end position="88"/>
    </location>
</feature>
<dbReference type="Proteomes" id="UP001596408">
    <property type="component" value="Unassembled WGS sequence"/>
</dbReference>
<feature type="domain" description="Histidine kinase" evidence="9">
    <location>
        <begin position="373"/>
        <end position="580"/>
    </location>
</feature>
<dbReference type="InterPro" id="IPR050980">
    <property type="entry name" value="2C_sensor_his_kinase"/>
</dbReference>
<reference evidence="10 11" key="1">
    <citation type="journal article" date="2019" name="Int. J. Syst. Evol. Microbiol.">
        <title>The Global Catalogue of Microorganisms (GCM) 10K type strain sequencing project: providing services to taxonomists for standard genome sequencing and annotation.</title>
        <authorList>
            <consortium name="The Broad Institute Genomics Platform"/>
            <consortium name="The Broad Institute Genome Sequencing Center for Infectious Disease"/>
            <person name="Wu L."/>
            <person name="Ma J."/>
        </authorList>
    </citation>
    <scope>NUCLEOTIDE SEQUENCE [LARGE SCALE GENOMIC DNA]</scope>
    <source>
        <strain evidence="10 11">YIM 94188</strain>
    </source>
</reference>
<keyword evidence="3" id="KW-0808">Transferase</keyword>
<feature type="transmembrane region" description="Helical" evidence="8">
    <location>
        <begin position="255"/>
        <end position="276"/>
    </location>
</feature>
<keyword evidence="4" id="KW-0547">Nucleotide-binding</keyword>
<keyword evidence="11" id="KW-1185">Reference proteome</keyword>
<evidence type="ECO:0000256" key="1">
    <source>
        <dbReference type="ARBA" id="ARBA00000085"/>
    </source>
</evidence>
<comment type="caution">
    <text evidence="10">The sequence shown here is derived from an EMBL/GenBank/DDBJ whole genome shotgun (WGS) entry which is preliminary data.</text>
</comment>
<feature type="transmembrane region" description="Helical" evidence="8">
    <location>
        <begin position="36"/>
        <end position="59"/>
    </location>
</feature>
<name>A0ABD5U1L6_9EURY</name>
<evidence type="ECO:0000256" key="2">
    <source>
        <dbReference type="ARBA" id="ARBA00012438"/>
    </source>
</evidence>
<dbReference type="Gene3D" id="3.30.565.10">
    <property type="entry name" value="Histidine kinase-like ATPase, C-terminal domain"/>
    <property type="match status" value="1"/>
</dbReference>
<dbReference type="CDD" id="cd00075">
    <property type="entry name" value="HATPase"/>
    <property type="match status" value="1"/>
</dbReference>